<dbReference type="EMBL" id="JBJUIK010000016">
    <property type="protein sequence ID" value="KAL3499315.1"/>
    <property type="molecule type" value="Genomic_DNA"/>
</dbReference>
<reference evidence="5 6" key="1">
    <citation type="submission" date="2024-11" db="EMBL/GenBank/DDBJ databases">
        <title>A near-complete genome assembly of Cinchona calisaya.</title>
        <authorList>
            <person name="Lian D.C."/>
            <person name="Zhao X.W."/>
            <person name="Wei L."/>
        </authorList>
    </citation>
    <scope>NUCLEOTIDE SEQUENCE [LARGE SCALE GENOMIC DNA]</scope>
    <source>
        <tissue evidence="5">Nenye</tissue>
    </source>
</reference>
<name>A0ABD2Y0N1_9GENT</name>
<dbReference type="GO" id="GO:0005634">
    <property type="term" value="C:nucleus"/>
    <property type="evidence" value="ECO:0007669"/>
    <property type="project" value="UniProtKB-SubCell"/>
</dbReference>
<evidence type="ECO:0000256" key="3">
    <source>
        <dbReference type="PROSITE-ProRule" id="PRU00357"/>
    </source>
</evidence>
<dbReference type="Proteomes" id="UP001630127">
    <property type="component" value="Unassembled WGS sequence"/>
</dbReference>
<dbReference type="PANTHER" id="PTHR31319">
    <property type="entry name" value="ZINC FINGER PROTEIN CONSTANS-LIKE 4"/>
    <property type="match status" value="1"/>
</dbReference>
<dbReference type="InterPro" id="IPR045281">
    <property type="entry name" value="CONSTANS-like"/>
</dbReference>
<protein>
    <recommendedName>
        <fullName evidence="4">CCT domain-containing protein</fullName>
    </recommendedName>
</protein>
<dbReference type="PANTHER" id="PTHR31319:SF103">
    <property type="entry name" value="CCT MOTIF FAMILY PROTEIN"/>
    <property type="match status" value="1"/>
</dbReference>
<dbReference type="PROSITE" id="PS51017">
    <property type="entry name" value="CCT"/>
    <property type="match status" value="1"/>
</dbReference>
<feature type="domain" description="CCT" evidence="4">
    <location>
        <begin position="237"/>
        <end position="279"/>
    </location>
</feature>
<keyword evidence="2 3" id="KW-0539">Nucleus</keyword>
<dbReference type="Pfam" id="PF06203">
    <property type="entry name" value="CCT"/>
    <property type="match status" value="1"/>
</dbReference>
<keyword evidence="6" id="KW-1185">Reference proteome</keyword>
<accession>A0ABD2Y0N1</accession>
<evidence type="ECO:0000256" key="2">
    <source>
        <dbReference type="ARBA" id="ARBA00023242"/>
    </source>
</evidence>
<dbReference type="AlphaFoldDB" id="A0ABD2Y0N1"/>
<organism evidence="5 6">
    <name type="scientific">Cinchona calisaya</name>
    <dbReference type="NCBI Taxonomy" id="153742"/>
    <lineage>
        <taxon>Eukaryota</taxon>
        <taxon>Viridiplantae</taxon>
        <taxon>Streptophyta</taxon>
        <taxon>Embryophyta</taxon>
        <taxon>Tracheophyta</taxon>
        <taxon>Spermatophyta</taxon>
        <taxon>Magnoliopsida</taxon>
        <taxon>eudicotyledons</taxon>
        <taxon>Gunneridae</taxon>
        <taxon>Pentapetalae</taxon>
        <taxon>asterids</taxon>
        <taxon>lamiids</taxon>
        <taxon>Gentianales</taxon>
        <taxon>Rubiaceae</taxon>
        <taxon>Cinchonoideae</taxon>
        <taxon>Cinchoneae</taxon>
        <taxon>Cinchona</taxon>
    </lineage>
</organism>
<comment type="subcellular location">
    <subcellularLocation>
        <location evidence="1 3">Nucleus</location>
    </subcellularLocation>
</comment>
<evidence type="ECO:0000313" key="6">
    <source>
        <dbReference type="Proteomes" id="UP001630127"/>
    </source>
</evidence>
<evidence type="ECO:0000313" key="5">
    <source>
        <dbReference type="EMBL" id="KAL3499315.1"/>
    </source>
</evidence>
<sequence>MASDLFLFDSSFFSYPFSPNFSDSSSIDPTQQDFFQTFEDNNNNNHSIIQENNSVDDETTISLEQIASVLFSSSSPPSNQLENLSISQTTHNFPNATNSDNYSPIKTEEFQVPFNNSFLPQNNTTAENVVSTGTLIQRSYSSNSFDDHINKPNFLFHPRFDSFMEDSSNLHSQQILNIPPDKNFSSCHMRRVCSTGDLQVMNNVPMKKILSTSPLSTEGSFLEEANFKVGRYTAEERKERIHRYRLKRTQRNFNKTIKYACRKTLADSRPRIRGRFARNDEAVEIPKTSTFNSRFEEEDHDIWIEGFHEEDEEGSLVGRSISSGTTFYNNFG</sequence>
<evidence type="ECO:0000259" key="4">
    <source>
        <dbReference type="PROSITE" id="PS51017"/>
    </source>
</evidence>
<gene>
    <name evidence="5" type="ORF">ACH5RR_038408</name>
</gene>
<proteinExistence type="predicted"/>
<evidence type="ECO:0000256" key="1">
    <source>
        <dbReference type="ARBA" id="ARBA00004123"/>
    </source>
</evidence>
<comment type="caution">
    <text evidence="5">The sequence shown here is derived from an EMBL/GenBank/DDBJ whole genome shotgun (WGS) entry which is preliminary data.</text>
</comment>
<dbReference type="InterPro" id="IPR010402">
    <property type="entry name" value="CCT_domain"/>
</dbReference>